<dbReference type="Pfam" id="PF23247">
    <property type="entry name" value="LRR_RPS2"/>
    <property type="match status" value="2"/>
</dbReference>
<dbReference type="InterPro" id="IPR050905">
    <property type="entry name" value="Plant_NBS-LRR"/>
</dbReference>
<keyword evidence="3" id="KW-0677">Repeat</keyword>
<name>A0AAV6WPH7_9LAMI</name>
<keyword evidence="4" id="KW-0611">Plant defense</keyword>
<feature type="coiled-coil region" evidence="6">
    <location>
        <begin position="214"/>
        <end position="241"/>
    </location>
</feature>
<dbReference type="InterPro" id="IPR036388">
    <property type="entry name" value="WH-like_DNA-bd_sf"/>
</dbReference>
<dbReference type="Gene3D" id="3.40.50.300">
    <property type="entry name" value="P-loop containing nucleotide triphosphate hydrolases"/>
    <property type="match status" value="1"/>
</dbReference>
<protein>
    <recommendedName>
        <fullName evidence="7">AAA+ ATPase domain-containing protein</fullName>
    </recommendedName>
</protein>
<keyword evidence="2" id="KW-0433">Leucine-rich repeat</keyword>
<dbReference type="Gene3D" id="3.80.10.10">
    <property type="entry name" value="Ribonuclease Inhibitor"/>
    <property type="match status" value="3"/>
</dbReference>
<dbReference type="InterPro" id="IPR057135">
    <property type="entry name" value="At4g27190-like_LRR"/>
</dbReference>
<dbReference type="InterPro" id="IPR055414">
    <property type="entry name" value="LRR_R13L4/SHOC2-like"/>
</dbReference>
<dbReference type="GO" id="GO:0006952">
    <property type="term" value="P:defense response"/>
    <property type="evidence" value="ECO:0007669"/>
    <property type="project" value="UniProtKB-KW"/>
</dbReference>
<keyword evidence="9" id="KW-1185">Reference proteome</keyword>
<dbReference type="InterPro" id="IPR003593">
    <property type="entry name" value="AAA+_ATPase"/>
</dbReference>
<accession>A0AAV6WPH7</accession>
<evidence type="ECO:0000259" key="7">
    <source>
        <dbReference type="SMART" id="SM00382"/>
    </source>
</evidence>
<dbReference type="InterPro" id="IPR042197">
    <property type="entry name" value="Apaf_helical"/>
</dbReference>
<evidence type="ECO:0000256" key="3">
    <source>
        <dbReference type="ARBA" id="ARBA00022737"/>
    </source>
</evidence>
<dbReference type="InterPro" id="IPR002182">
    <property type="entry name" value="NB-ARC"/>
</dbReference>
<comment type="caution">
    <text evidence="8">The sequence shown here is derived from an EMBL/GenBank/DDBJ whole genome shotgun (WGS) entry which is preliminary data.</text>
</comment>
<feature type="coiled-coil region" evidence="6">
    <location>
        <begin position="33"/>
        <end position="60"/>
    </location>
</feature>
<dbReference type="Proteomes" id="UP000826271">
    <property type="component" value="Unassembled WGS sequence"/>
</dbReference>
<evidence type="ECO:0000256" key="1">
    <source>
        <dbReference type="ARBA" id="ARBA00008894"/>
    </source>
</evidence>
<dbReference type="InterPro" id="IPR027417">
    <property type="entry name" value="P-loop_NTPase"/>
</dbReference>
<reference evidence="8" key="1">
    <citation type="submission" date="2019-10" db="EMBL/GenBank/DDBJ databases">
        <authorList>
            <person name="Zhang R."/>
            <person name="Pan Y."/>
            <person name="Wang J."/>
            <person name="Ma R."/>
            <person name="Yu S."/>
        </authorList>
    </citation>
    <scope>NUCLEOTIDE SEQUENCE</scope>
    <source>
        <strain evidence="8">LA-IB0</strain>
        <tissue evidence="8">Leaf</tissue>
    </source>
</reference>
<dbReference type="SUPFAM" id="SSF52540">
    <property type="entry name" value="P-loop containing nucleoside triphosphate hydrolases"/>
    <property type="match status" value="1"/>
</dbReference>
<comment type="similarity">
    <text evidence="1">Belongs to the disease resistance NB-LRR family.</text>
</comment>
<evidence type="ECO:0000313" key="8">
    <source>
        <dbReference type="EMBL" id="KAG8371994.1"/>
    </source>
</evidence>
<dbReference type="Gene3D" id="1.10.10.10">
    <property type="entry name" value="Winged helix-like DNA-binding domain superfamily/Winged helix DNA-binding domain"/>
    <property type="match status" value="1"/>
</dbReference>
<evidence type="ECO:0000256" key="5">
    <source>
        <dbReference type="ARBA" id="ARBA00022840"/>
    </source>
</evidence>
<gene>
    <name evidence="8" type="ORF">BUALT_Bualt12G0020600</name>
</gene>
<keyword evidence="6" id="KW-0175">Coiled coil</keyword>
<sequence length="1364" mass="154176">MAEIVGPAIELGKCIVEPLKNQFNYLCCFNSNIQSLRKEAKKLEDAREGLQSRVNAAEDNVEVILPQVVSWLKSSDEIKFDINGIETEIPIVKRHFWNIKSRFLLSRKAKKTTEVMKELRGDCKFDHISQPAPPPARGPIQIGETYEFKTRKKIEEDIMKALRGGKVNMLGICGMGGVGKTTMAKRIMNRARGEKLFDEILMVVVSQSVNMLKIQQESSELLGLELKEESLQARAHKLRARIMGTKRTLVVLDDVWEIPKLEELGIPSGVKECTILLTSRNRGVFNAMGVKNVFGLEILPEEEAWFFFREKVGTCVDGQDLVAIAKKVAKECRGLPIALVIVGRALKDEENKPIWEDALHQLEDSNLEGIPEFIKEVYNPLSLSYKSLDNEQKSVFLFCSLFPEDADISLEHLAWYFLGLRIFKRTKNLEATRKRVVSLVKQLKNRFLLLDGDDDHHVKMHDIVRDVAIFIASKEEKLVDSNFSSIDGWREHSYSDCTWISMFPQERIELPIVLKVPSLRLLLIHYSQKSEIQMHDQFFKAIKELNVLSLKYFSFRSFPKTMGLLKNLLTLNLETCTDLKSISIVGQLLNLQILRCHSCNSITELPAEIGRLIHLRLLEFSECRNLKRIVPGVLSSLVRLEELKMIRSFKGWEAEKNGKERRNAYLNELQSLSNLTCLEIEIGGFTLAAEDIRLSSKIVKYQIIFMEIHFGNTFEKGMYLELPRKIRLGNWIHIFLRSTECLYLEGDGSNSLDLAQVQNIKTFGFSKCSTVKKLVSTKSIDWRFGVFPVLESLVLENLPNLEEICDGPIEAGSHSFNNLKELLISCLPGLLYLWNSQNQSVSLSNLTIIYIERCDKLRNLLPLKMAKDGLSQLKELVIEKCSMMEEVFSNDGEEGHITFPKLKYVSLEDLPSLTTFYKGIESIECPVLTQMVISRCSKLTSFVSSTAGNCLHLFCNQKITFGSLKKLNIGGYENISNLWCHQIPPTGFFNKFEELYIRECGSIRCLFSSSIAANLVNLKNLEIDSCNEMVKVIGDNEENVCENSPIFPSLEDLLLTSLHNLVNFCGWRRALQFPSLRKVQIKDCPRMESFTMGSLTTPNLEDFAIDSVGKDVKDLNGAVQLYFRAKRFNSVTYLSASNSPASFSGVHDFLDGMVDVNASTMPGSLVDEDNAVSKDSIDVRTMSVPHTSTESVNTTTMDLLFPNNMESDIGNNMGTRAETIPIVTPPPTYQESSSQVPCDTSFDPGCVEAESNIPLRKSARVTKLPSHLQDYDVSYSNSACLYPLSASLPRRVPHGHLFLDPPLVTSATLSRQIHILKNFWKSRLRKVSSLGGRLQCLTKCSREEEDAVIISSTLKERGHMIKKA</sequence>
<dbReference type="Gene3D" id="1.10.8.430">
    <property type="entry name" value="Helical domain of apoptotic protease-activating factors"/>
    <property type="match status" value="1"/>
</dbReference>
<dbReference type="PANTHER" id="PTHR33463:SF198">
    <property type="entry name" value="RPP4C3"/>
    <property type="match status" value="1"/>
</dbReference>
<dbReference type="EMBL" id="WHWC01000012">
    <property type="protein sequence ID" value="KAG8371994.1"/>
    <property type="molecule type" value="Genomic_DNA"/>
</dbReference>
<dbReference type="Pfam" id="PF23598">
    <property type="entry name" value="LRR_14"/>
    <property type="match status" value="1"/>
</dbReference>
<organism evidence="8 9">
    <name type="scientific">Buddleja alternifolia</name>
    <dbReference type="NCBI Taxonomy" id="168488"/>
    <lineage>
        <taxon>Eukaryota</taxon>
        <taxon>Viridiplantae</taxon>
        <taxon>Streptophyta</taxon>
        <taxon>Embryophyta</taxon>
        <taxon>Tracheophyta</taxon>
        <taxon>Spermatophyta</taxon>
        <taxon>Magnoliopsida</taxon>
        <taxon>eudicotyledons</taxon>
        <taxon>Gunneridae</taxon>
        <taxon>Pentapetalae</taxon>
        <taxon>asterids</taxon>
        <taxon>lamiids</taxon>
        <taxon>Lamiales</taxon>
        <taxon>Scrophulariaceae</taxon>
        <taxon>Buddlejeae</taxon>
        <taxon>Buddleja</taxon>
    </lineage>
</organism>
<evidence type="ECO:0000256" key="6">
    <source>
        <dbReference type="SAM" id="Coils"/>
    </source>
</evidence>
<dbReference type="InterPro" id="IPR032675">
    <property type="entry name" value="LRR_dom_sf"/>
</dbReference>
<dbReference type="SUPFAM" id="SSF52058">
    <property type="entry name" value="L domain-like"/>
    <property type="match status" value="1"/>
</dbReference>
<proteinExistence type="inferred from homology"/>
<dbReference type="GO" id="GO:0043531">
    <property type="term" value="F:ADP binding"/>
    <property type="evidence" value="ECO:0007669"/>
    <property type="project" value="InterPro"/>
</dbReference>
<keyword evidence="5" id="KW-0547">Nucleotide-binding</keyword>
<evidence type="ECO:0000256" key="2">
    <source>
        <dbReference type="ARBA" id="ARBA00022614"/>
    </source>
</evidence>
<dbReference type="GO" id="GO:0005524">
    <property type="term" value="F:ATP binding"/>
    <property type="evidence" value="ECO:0007669"/>
    <property type="project" value="UniProtKB-KW"/>
</dbReference>
<feature type="domain" description="AAA+ ATPase" evidence="7">
    <location>
        <begin position="166"/>
        <end position="304"/>
    </location>
</feature>
<evidence type="ECO:0000313" key="9">
    <source>
        <dbReference type="Proteomes" id="UP000826271"/>
    </source>
</evidence>
<dbReference type="PRINTS" id="PR00364">
    <property type="entry name" value="DISEASERSIST"/>
</dbReference>
<evidence type="ECO:0000256" key="4">
    <source>
        <dbReference type="ARBA" id="ARBA00022821"/>
    </source>
</evidence>
<dbReference type="Pfam" id="PF00931">
    <property type="entry name" value="NB-ARC"/>
    <property type="match status" value="1"/>
</dbReference>
<dbReference type="PANTHER" id="PTHR33463">
    <property type="entry name" value="NB-ARC DOMAIN-CONTAINING PROTEIN-RELATED"/>
    <property type="match status" value="1"/>
</dbReference>
<keyword evidence="5" id="KW-0067">ATP-binding</keyword>
<dbReference type="SMART" id="SM00382">
    <property type="entry name" value="AAA"/>
    <property type="match status" value="1"/>
</dbReference>